<evidence type="ECO:0000256" key="2">
    <source>
        <dbReference type="ARBA" id="ARBA00022801"/>
    </source>
</evidence>
<dbReference type="GO" id="GO:0004725">
    <property type="term" value="F:protein tyrosine phosphatase activity"/>
    <property type="evidence" value="ECO:0007669"/>
    <property type="project" value="InterPro"/>
</dbReference>
<dbReference type="STRING" id="1123350.SAMN02744040_01256"/>
<dbReference type="Pfam" id="PF01451">
    <property type="entry name" value="LMWPc"/>
    <property type="match status" value="1"/>
</dbReference>
<evidence type="ECO:0000256" key="4">
    <source>
        <dbReference type="PIRSR" id="PIRSR617867-1"/>
    </source>
</evidence>
<evidence type="ECO:0000313" key="6">
    <source>
        <dbReference type="EMBL" id="SHH22241.1"/>
    </source>
</evidence>
<gene>
    <name evidence="6" type="ORF">SAMN02744040_01256</name>
</gene>
<comment type="similarity">
    <text evidence="1">Belongs to the low molecular weight phosphotyrosine protein phosphatase family.</text>
</comment>
<keyword evidence="7" id="KW-1185">Reference proteome</keyword>
<accession>A0A1M5R7N7</accession>
<dbReference type="PANTHER" id="PTHR11717:SF31">
    <property type="entry name" value="LOW MOLECULAR WEIGHT PROTEIN-TYROSINE-PHOSPHATASE ETP-RELATED"/>
    <property type="match status" value="1"/>
</dbReference>
<organism evidence="6 7">
    <name type="scientific">Tepidibacter thalassicus DSM 15285</name>
    <dbReference type="NCBI Taxonomy" id="1123350"/>
    <lineage>
        <taxon>Bacteria</taxon>
        <taxon>Bacillati</taxon>
        <taxon>Bacillota</taxon>
        <taxon>Clostridia</taxon>
        <taxon>Peptostreptococcales</taxon>
        <taxon>Peptostreptococcaceae</taxon>
        <taxon>Tepidibacter</taxon>
    </lineage>
</organism>
<dbReference type="InterPro" id="IPR023485">
    <property type="entry name" value="Ptyr_pPase"/>
</dbReference>
<evidence type="ECO:0000259" key="5">
    <source>
        <dbReference type="SMART" id="SM00226"/>
    </source>
</evidence>
<dbReference type="SUPFAM" id="SSF52788">
    <property type="entry name" value="Phosphotyrosine protein phosphatases I"/>
    <property type="match status" value="1"/>
</dbReference>
<dbReference type="Gene3D" id="3.40.50.2300">
    <property type="match status" value="1"/>
</dbReference>
<dbReference type="OrthoDB" id="9784339at2"/>
<dbReference type="InterPro" id="IPR017867">
    <property type="entry name" value="Tyr_phospatase_low_mol_wt"/>
</dbReference>
<dbReference type="Proteomes" id="UP000242520">
    <property type="component" value="Unassembled WGS sequence"/>
</dbReference>
<name>A0A1M5R7N7_9FIRM</name>
<keyword evidence="2" id="KW-0378">Hydrolase</keyword>
<feature type="active site" description="Proton donor" evidence="4">
    <location>
        <position position="122"/>
    </location>
</feature>
<proteinExistence type="inferred from homology"/>
<dbReference type="AlphaFoldDB" id="A0A1M5R7N7"/>
<dbReference type="InterPro" id="IPR036196">
    <property type="entry name" value="Ptyr_pPase_sf"/>
</dbReference>
<protein>
    <submittedName>
        <fullName evidence="6">Protein-tyrosine phosphatase</fullName>
    </submittedName>
</protein>
<dbReference type="EMBL" id="FQXH01000011">
    <property type="protein sequence ID" value="SHH22241.1"/>
    <property type="molecule type" value="Genomic_DNA"/>
</dbReference>
<dbReference type="PRINTS" id="PR00719">
    <property type="entry name" value="LMWPTPASE"/>
</dbReference>
<dbReference type="CDD" id="cd16344">
    <property type="entry name" value="LMWPAP"/>
    <property type="match status" value="1"/>
</dbReference>
<sequence length="156" mass="17720">MKIVFVCTGNTCRSPMAEAFLKDIIKKKGENIEDYSIVSAGISTLDGLKASENSIVALSEYDIDIREHKSRALTKDLIEDADLILTMGKTHKEIILKYLPDYEGKVFTLKEFLGEKDFDIADPYGGDLDIYKNTAKEINYYVEKLVEKILKEKKEN</sequence>
<feature type="active site" description="Nucleophile" evidence="4">
    <location>
        <position position="7"/>
    </location>
</feature>
<dbReference type="InterPro" id="IPR050438">
    <property type="entry name" value="LMW_PTPase"/>
</dbReference>
<evidence type="ECO:0000256" key="1">
    <source>
        <dbReference type="ARBA" id="ARBA00011063"/>
    </source>
</evidence>
<dbReference type="PANTHER" id="PTHR11717">
    <property type="entry name" value="LOW MOLECULAR WEIGHT PROTEIN TYROSINE PHOSPHATASE"/>
    <property type="match status" value="1"/>
</dbReference>
<dbReference type="SMART" id="SM00226">
    <property type="entry name" value="LMWPc"/>
    <property type="match status" value="1"/>
</dbReference>
<dbReference type="RefSeq" id="WP_072724747.1">
    <property type="nucleotide sequence ID" value="NZ_FQXH01000011.1"/>
</dbReference>
<feature type="active site" description="Nucleophile" evidence="4">
    <location>
        <position position="13"/>
    </location>
</feature>
<feature type="domain" description="Phosphotyrosine protein phosphatase I" evidence="5">
    <location>
        <begin position="1"/>
        <end position="148"/>
    </location>
</feature>
<evidence type="ECO:0000256" key="3">
    <source>
        <dbReference type="ARBA" id="ARBA00022912"/>
    </source>
</evidence>
<keyword evidence="3" id="KW-0904">Protein phosphatase</keyword>
<evidence type="ECO:0000313" key="7">
    <source>
        <dbReference type="Proteomes" id="UP000242520"/>
    </source>
</evidence>
<reference evidence="7" key="1">
    <citation type="submission" date="2016-11" db="EMBL/GenBank/DDBJ databases">
        <authorList>
            <person name="Varghese N."/>
            <person name="Submissions S."/>
        </authorList>
    </citation>
    <scope>NUCLEOTIDE SEQUENCE [LARGE SCALE GENOMIC DNA]</scope>
    <source>
        <strain evidence="7">DSM 15285</strain>
    </source>
</reference>